<organism evidence="12 13">
    <name type="scientific">Nematostella vectensis</name>
    <name type="common">Starlet sea anemone</name>
    <dbReference type="NCBI Taxonomy" id="45351"/>
    <lineage>
        <taxon>Eukaryota</taxon>
        <taxon>Metazoa</taxon>
        <taxon>Cnidaria</taxon>
        <taxon>Anthozoa</taxon>
        <taxon>Hexacorallia</taxon>
        <taxon>Actiniaria</taxon>
        <taxon>Edwardsiidae</taxon>
        <taxon>Nematostella</taxon>
    </lineage>
</organism>
<dbReference type="GO" id="GO:0034354">
    <property type="term" value="P:'de novo' NAD+ biosynthetic process from L-tryptophan"/>
    <property type="evidence" value="ECO:0007669"/>
    <property type="project" value="UniProtKB-UniRule"/>
</dbReference>
<dbReference type="Gene3D" id="3.50.50.60">
    <property type="entry name" value="FAD/NAD(P)-binding domain"/>
    <property type="match status" value="1"/>
</dbReference>
<keyword evidence="5 9" id="KW-0521">NADP</keyword>
<feature type="transmembrane region" description="Helical" evidence="10">
    <location>
        <begin position="35"/>
        <end position="52"/>
    </location>
</feature>
<evidence type="ECO:0000256" key="5">
    <source>
        <dbReference type="ARBA" id="ARBA00022857"/>
    </source>
</evidence>
<comment type="cofactor">
    <cofactor evidence="1 9">
        <name>FAD</name>
        <dbReference type="ChEBI" id="CHEBI:57692"/>
    </cofactor>
</comment>
<protein>
    <recommendedName>
        <fullName evidence="9">Kynurenine 3-monooxygenase</fullName>
        <ecNumber evidence="9">1.14.13.9</ecNumber>
    </recommendedName>
    <alternativeName>
        <fullName evidence="9">Kynurenine 3-hydroxylase</fullName>
    </alternativeName>
</protein>
<accession>A7RX40</accession>
<evidence type="ECO:0000259" key="11">
    <source>
        <dbReference type="Pfam" id="PF01494"/>
    </source>
</evidence>
<evidence type="ECO:0000256" key="3">
    <source>
        <dbReference type="ARBA" id="ARBA00022642"/>
    </source>
</evidence>
<proteinExistence type="inferred from homology"/>
<dbReference type="UniPathway" id="UPA00253">
    <property type="reaction ID" value="UER00328"/>
</dbReference>
<reference evidence="12 13" key="1">
    <citation type="journal article" date="2007" name="Science">
        <title>Sea anemone genome reveals ancestral eumetazoan gene repertoire and genomic organization.</title>
        <authorList>
            <person name="Putnam N.H."/>
            <person name="Srivastava M."/>
            <person name="Hellsten U."/>
            <person name="Dirks B."/>
            <person name="Chapman J."/>
            <person name="Salamov A."/>
            <person name="Terry A."/>
            <person name="Shapiro H."/>
            <person name="Lindquist E."/>
            <person name="Kapitonov V.V."/>
            <person name="Jurka J."/>
            <person name="Genikhovich G."/>
            <person name="Grigoriev I.V."/>
            <person name="Lucas S.M."/>
            <person name="Steele R.E."/>
            <person name="Finnerty J.R."/>
            <person name="Technau U."/>
            <person name="Martindale M.Q."/>
            <person name="Rokhsar D.S."/>
        </authorList>
    </citation>
    <scope>NUCLEOTIDE SEQUENCE [LARGE SCALE GENOMIC DNA]</scope>
    <source>
        <strain evidence="13">CH2 X CH6</strain>
    </source>
</reference>
<dbReference type="eggNOG" id="KOG2614">
    <property type="taxonomic scope" value="Eukaryota"/>
</dbReference>
<evidence type="ECO:0000256" key="8">
    <source>
        <dbReference type="ARBA" id="ARBA00047818"/>
    </source>
</evidence>
<dbReference type="GO" id="GO:0043420">
    <property type="term" value="P:anthranilate metabolic process"/>
    <property type="evidence" value="ECO:0007669"/>
    <property type="project" value="UniProtKB-UniRule"/>
</dbReference>
<evidence type="ECO:0000256" key="2">
    <source>
        <dbReference type="ARBA" id="ARBA00022630"/>
    </source>
</evidence>
<evidence type="ECO:0000256" key="7">
    <source>
        <dbReference type="ARBA" id="ARBA00023033"/>
    </source>
</evidence>
<sequence>MMTIDSGAYPNTAYGELNGCPMGSSLGDDKKRTEIAIIGAGLVGSLCAIYLARHGYRVDIYEARKDPRLVKTVSQRSINLALSHRGIAALAVVGCDEQLLEDSVAMSARYIHARNRQTYSMQYGTNGECIYSVERRKVNEFLLNVAESYMNVTFHFEHKLRSADLDCASFICTSPDGSALRVNADLLVGCDGAFSALRREMMARTRFDYSQAYIPHWYKEISLPPRPDGEPHIEPSYLHIWPRTSFMMIAQANKDNSFTCTLFAPYEHFERINTKEDVLGFFNSEFPDFMDHLEEVNSDHSSNHFCHLGLILLPCSPYHYKDKAVILGDAAHAMVPFYAQGMNCGFEDCLVLDELLVKHKKDIGAALSEYTSVRNPDGKAICDLAMYNYTEMRSSVTSKIFIWRRTLYLLLHKCFPRLLLPLYTMVTFSRIPYHEVIIRTRRQDRIVNILMLSLLAAVTFSFATSTWFLLTRDGQL</sequence>
<evidence type="ECO:0000256" key="6">
    <source>
        <dbReference type="ARBA" id="ARBA00023002"/>
    </source>
</evidence>
<evidence type="ECO:0000256" key="9">
    <source>
        <dbReference type="HAMAP-Rule" id="MF_03018"/>
    </source>
</evidence>
<dbReference type="GO" id="GO:0070189">
    <property type="term" value="P:kynurenine metabolic process"/>
    <property type="evidence" value="ECO:0000318"/>
    <property type="project" value="GO_Central"/>
</dbReference>
<dbReference type="EC" id="1.14.13.9" evidence="9"/>
<dbReference type="PANTHER" id="PTHR46028">
    <property type="entry name" value="KYNURENINE 3-MONOOXYGENASE"/>
    <property type="match status" value="1"/>
</dbReference>
<evidence type="ECO:0000256" key="1">
    <source>
        <dbReference type="ARBA" id="ARBA00001974"/>
    </source>
</evidence>
<keyword evidence="6 9" id="KW-0560">Oxidoreductase</keyword>
<gene>
    <name evidence="9" type="primary">KMO</name>
    <name evidence="12" type="ORF">NEMVEDRAFT_v1g182924</name>
</gene>
<keyword evidence="10" id="KW-0812">Transmembrane</keyword>
<name>A7RX40_NEMVE</name>
<dbReference type="PANTHER" id="PTHR46028:SF2">
    <property type="entry name" value="KYNURENINE 3-MONOOXYGENASE"/>
    <property type="match status" value="1"/>
</dbReference>
<keyword evidence="7 9" id="KW-0503">Monooxygenase</keyword>
<keyword evidence="10" id="KW-1133">Transmembrane helix</keyword>
<dbReference type="HOGENOM" id="CLU_023210_0_1_1"/>
<evidence type="ECO:0000256" key="4">
    <source>
        <dbReference type="ARBA" id="ARBA00022827"/>
    </source>
</evidence>
<dbReference type="Pfam" id="PF01494">
    <property type="entry name" value="FAD_binding_3"/>
    <property type="match status" value="1"/>
</dbReference>
<keyword evidence="9" id="KW-0496">Mitochondrion</keyword>
<dbReference type="InterPro" id="IPR027545">
    <property type="entry name" value="Kynurenine_monooxygenase"/>
</dbReference>
<comment type="function">
    <text evidence="9">Catalyzes the hydroxylation of L-kynurenine (L-Kyn) to form 3-hydroxy-L-kynurenine (L-3OHKyn). Required for synthesis of quinolinic acid.</text>
</comment>
<keyword evidence="3 9" id="KW-0662">Pyridine nucleotide biosynthesis</keyword>
<dbReference type="EMBL" id="DS469549">
    <property type="protein sequence ID" value="EDO43899.1"/>
    <property type="molecule type" value="Genomic_DNA"/>
</dbReference>
<dbReference type="GO" id="GO:0005741">
    <property type="term" value="C:mitochondrial outer membrane"/>
    <property type="evidence" value="ECO:0000318"/>
    <property type="project" value="GO_Central"/>
</dbReference>
<dbReference type="Proteomes" id="UP000001593">
    <property type="component" value="Unassembled WGS sequence"/>
</dbReference>
<dbReference type="AlphaFoldDB" id="A7RX40"/>
<dbReference type="InterPro" id="IPR036188">
    <property type="entry name" value="FAD/NAD-bd_sf"/>
</dbReference>
<comment type="catalytic activity">
    <reaction evidence="8 9">
        <text>L-kynurenine + NADPH + O2 + H(+) = 3-hydroxy-L-kynurenine + NADP(+) + H2O</text>
        <dbReference type="Rhea" id="RHEA:20545"/>
        <dbReference type="ChEBI" id="CHEBI:15377"/>
        <dbReference type="ChEBI" id="CHEBI:15378"/>
        <dbReference type="ChEBI" id="CHEBI:15379"/>
        <dbReference type="ChEBI" id="CHEBI:57783"/>
        <dbReference type="ChEBI" id="CHEBI:57959"/>
        <dbReference type="ChEBI" id="CHEBI:58125"/>
        <dbReference type="ChEBI" id="CHEBI:58349"/>
        <dbReference type="EC" id="1.14.13.9"/>
    </reaction>
</comment>
<dbReference type="STRING" id="45351.A7RX40"/>
<dbReference type="FunFam" id="3.50.50.60:FF:000185">
    <property type="entry name" value="Kynurenine 3-monooxygenase"/>
    <property type="match status" value="1"/>
</dbReference>
<keyword evidence="13" id="KW-1185">Reference proteome</keyword>
<dbReference type="HAMAP" id="MF_01971">
    <property type="entry name" value="Kynurenine_monooxygenase"/>
    <property type="match status" value="1"/>
</dbReference>
<comment type="similarity">
    <text evidence="9">Belongs to the aromatic-ring hydroxylase family. KMO subfamily.</text>
</comment>
<dbReference type="GO" id="GO:0019805">
    <property type="term" value="P:quinolinate biosynthetic process"/>
    <property type="evidence" value="ECO:0007669"/>
    <property type="project" value="UniProtKB-UniRule"/>
</dbReference>
<evidence type="ECO:0000313" key="13">
    <source>
        <dbReference type="Proteomes" id="UP000001593"/>
    </source>
</evidence>
<keyword evidence="2 9" id="KW-0285">Flavoprotein</keyword>
<dbReference type="PhylomeDB" id="A7RX40"/>
<feature type="domain" description="FAD-binding" evidence="11">
    <location>
        <begin position="32"/>
        <end position="383"/>
    </location>
</feature>
<comment type="pathway">
    <text evidence="9">Cofactor biosynthesis; NAD(+) biosynthesis; quinolinate from L-kynurenine: step 1/3.</text>
</comment>
<dbReference type="GO" id="GO:0071949">
    <property type="term" value="F:FAD binding"/>
    <property type="evidence" value="ECO:0007669"/>
    <property type="project" value="InterPro"/>
</dbReference>
<feature type="transmembrane region" description="Helical" evidence="10">
    <location>
        <begin position="449"/>
        <end position="470"/>
    </location>
</feature>
<dbReference type="SUPFAM" id="SSF51905">
    <property type="entry name" value="FAD/NAD(P)-binding domain"/>
    <property type="match status" value="1"/>
</dbReference>
<dbReference type="PRINTS" id="PR00420">
    <property type="entry name" value="RNGMNOXGNASE"/>
</dbReference>
<evidence type="ECO:0000256" key="10">
    <source>
        <dbReference type="SAM" id="Phobius"/>
    </source>
</evidence>
<dbReference type="GO" id="GO:0004502">
    <property type="term" value="F:kynurenine 3-monooxygenase activity"/>
    <property type="evidence" value="ECO:0000318"/>
    <property type="project" value="GO_Central"/>
</dbReference>
<dbReference type="InParanoid" id="A7RX40"/>
<dbReference type="InterPro" id="IPR002938">
    <property type="entry name" value="FAD-bd"/>
</dbReference>
<keyword evidence="10" id="KW-0472">Membrane</keyword>
<keyword evidence="4 9" id="KW-0274">FAD</keyword>
<evidence type="ECO:0000313" key="12">
    <source>
        <dbReference type="EMBL" id="EDO43899.1"/>
    </source>
</evidence>
<comment type="subcellular location">
    <subcellularLocation>
        <location evidence="9">Mitochondrion</location>
    </subcellularLocation>
</comment>
<dbReference type="GO" id="GO:0006569">
    <property type="term" value="P:L-tryptophan catabolic process"/>
    <property type="evidence" value="ECO:0007669"/>
    <property type="project" value="UniProtKB-UniRule"/>
</dbReference>